<evidence type="ECO:0000313" key="2">
    <source>
        <dbReference type="Proteomes" id="UP000886653"/>
    </source>
</evidence>
<sequence>MTTDFTAKRSRKYEIIRAFTPGKSGTLAYSGTSSQTLGAGPICSRCFKITLILAHTATPPFILADRPDKPTPSVMVKILSRTVHFDLALPSPALNLSFFPLDVALYGYDDFGIWDVQYQSISCEHWDGWKNGRLPQSFNYDRDTAPYDTTLAEPRQAHHPSAQLVG</sequence>
<proteinExistence type="predicted"/>
<dbReference type="Proteomes" id="UP000886653">
    <property type="component" value="Unassembled WGS sequence"/>
</dbReference>
<reference evidence="1" key="1">
    <citation type="submission" date="2013-11" db="EMBL/GenBank/DDBJ databases">
        <title>Genome sequence of the fusiform rust pathogen reveals effectors for host alternation and coevolution with pine.</title>
        <authorList>
            <consortium name="DOE Joint Genome Institute"/>
            <person name="Smith K."/>
            <person name="Pendleton A."/>
            <person name="Kubisiak T."/>
            <person name="Anderson C."/>
            <person name="Salamov A."/>
            <person name="Aerts A."/>
            <person name="Riley R."/>
            <person name="Clum A."/>
            <person name="Lindquist E."/>
            <person name="Ence D."/>
            <person name="Campbell M."/>
            <person name="Kronenberg Z."/>
            <person name="Feau N."/>
            <person name="Dhillon B."/>
            <person name="Hamelin R."/>
            <person name="Burleigh J."/>
            <person name="Smith J."/>
            <person name="Yandell M."/>
            <person name="Nelson C."/>
            <person name="Grigoriev I."/>
            <person name="Davis J."/>
        </authorList>
    </citation>
    <scope>NUCLEOTIDE SEQUENCE</scope>
    <source>
        <strain evidence="1">G11</strain>
    </source>
</reference>
<dbReference type="AlphaFoldDB" id="A0A9P6NEF7"/>
<gene>
    <name evidence="1" type="ORF">CROQUDRAFT_109729</name>
</gene>
<dbReference type="InterPro" id="IPR036908">
    <property type="entry name" value="RlpA-like_sf"/>
</dbReference>
<keyword evidence="2" id="KW-1185">Reference proteome</keyword>
<protein>
    <submittedName>
        <fullName evidence="1">Uncharacterized protein</fullName>
    </submittedName>
</protein>
<name>A0A9P6NEF7_9BASI</name>
<organism evidence="1 2">
    <name type="scientific">Cronartium quercuum f. sp. fusiforme G11</name>
    <dbReference type="NCBI Taxonomy" id="708437"/>
    <lineage>
        <taxon>Eukaryota</taxon>
        <taxon>Fungi</taxon>
        <taxon>Dikarya</taxon>
        <taxon>Basidiomycota</taxon>
        <taxon>Pucciniomycotina</taxon>
        <taxon>Pucciniomycetes</taxon>
        <taxon>Pucciniales</taxon>
        <taxon>Coleosporiaceae</taxon>
        <taxon>Cronartium</taxon>
    </lineage>
</organism>
<evidence type="ECO:0000313" key="1">
    <source>
        <dbReference type="EMBL" id="KAG0142654.1"/>
    </source>
</evidence>
<accession>A0A9P6NEF7</accession>
<dbReference type="OrthoDB" id="5823761at2759"/>
<dbReference type="SUPFAM" id="SSF50685">
    <property type="entry name" value="Barwin-like endoglucanases"/>
    <property type="match status" value="1"/>
</dbReference>
<dbReference type="Gene3D" id="2.40.40.10">
    <property type="entry name" value="RlpA-like domain"/>
    <property type="match status" value="1"/>
</dbReference>
<comment type="caution">
    <text evidence="1">The sequence shown here is derived from an EMBL/GenBank/DDBJ whole genome shotgun (WGS) entry which is preliminary data.</text>
</comment>
<dbReference type="EMBL" id="MU167342">
    <property type="protein sequence ID" value="KAG0142654.1"/>
    <property type="molecule type" value="Genomic_DNA"/>
</dbReference>